<dbReference type="GO" id="GO:0051539">
    <property type="term" value="F:4 iron, 4 sulfur cluster binding"/>
    <property type="evidence" value="ECO:0007669"/>
    <property type="project" value="UniProtKB-KW"/>
</dbReference>
<feature type="binding site" evidence="13">
    <location>
        <position position="439"/>
    </location>
    <ligand>
        <name>substrate</name>
    </ligand>
</feature>
<dbReference type="EMBL" id="MDUX01000010">
    <property type="protein sequence ID" value="KAF7600071.1"/>
    <property type="molecule type" value="Genomic_DNA"/>
</dbReference>
<gene>
    <name evidence="13" type="primary">thiC</name>
    <name evidence="15" type="ORF">BGI27_04855</name>
    <name evidence="16" type="ORF">CGU29_03140</name>
</gene>
<evidence type="ECO:0000256" key="2">
    <source>
        <dbReference type="ARBA" id="ARBA00004948"/>
    </source>
</evidence>
<reference evidence="16 17" key="2">
    <citation type="submission" date="2017-07" db="EMBL/GenBank/DDBJ databases">
        <title>Candidatus Dactylopiibacterium carminicum, a nitrogen-fixing symbiont of the cochineal insect Dactylopius coccus and Dactylopius opuntiae (Hemiptera: Coccoidea: Dactylopiidae).</title>
        <authorList>
            <person name="Vera A."/>
        </authorList>
    </citation>
    <scope>NUCLEOTIDE SEQUENCE [LARGE SCALE GENOMIC DNA]</scope>
    <source>
        <strain evidence="16 17">NFDCM</strain>
    </source>
</reference>
<dbReference type="Pfam" id="PF01964">
    <property type="entry name" value="ThiC_Rad_SAM"/>
    <property type="match status" value="1"/>
</dbReference>
<comment type="caution">
    <text evidence="16">The sequence shown here is derived from an EMBL/GenBank/DDBJ whole genome shotgun (WGS) entry which is preliminary data.</text>
</comment>
<keyword evidence="18" id="KW-1185">Reference proteome</keyword>
<evidence type="ECO:0000256" key="6">
    <source>
        <dbReference type="ARBA" id="ARBA00022833"/>
    </source>
</evidence>
<comment type="similarity">
    <text evidence="12 13">Belongs to the ThiC family.</text>
</comment>
<evidence type="ECO:0000256" key="11">
    <source>
        <dbReference type="ARBA" id="ARBA00050218"/>
    </source>
</evidence>
<keyword evidence="5 13" id="KW-0479">Metal-binding</keyword>
<dbReference type="GO" id="GO:0009228">
    <property type="term" value="P:thiamine biosynthetic process"/>
    <property type="evidence" value="ECO:0007669"/>
    <property type="project" value="UniProtKB-UniRule"/>
</dbReference>
<dbReference type="InterPro" id="IPR025747">
    <property type="entry name" value="ThiC-associated_dom"/>
</dbReference>
<dbReference type="GO" id="GO:0005829">
    <property type="term" value="C:cytosol"/>
    <property type="evidence" value="ECO:0007669"/>
    <property type="project" value="TreeGrafter"/>
</dbReference>
<sequence>MNAKDPKASFAASTAQVDQAAIQPLPNSRKVYLQGWRADIRVPMREITQADTPTAFGGEQNPPIFVYDCSGPYTDPAVKIDVRDGLAALRAQWIEARGDTEQLDGMSSEYGRAREADRKLDELRFNLQRKPRRAKAGANVTQMHYARRGIITPEMEYIAIRENLNRAAYLESLKATGPNGEKMAAFMGRIHKGQSFGARIPDVITPEFVRDEVAAGRAIIPANINHPESEPMIIGRNFLTKINANIGNSAVTSSIQEEVDKLTWSIRWGGDTVMDLSTGKNIHETREWILRNSPVPIGTVPIYQALEKVNGKAEDLTWEIFRDTLIEQAEQGVDYFTIHAGVLLRYVPMTANRMTGIVSRGGSILAKWCLAHHRENFLYTHFEEICEIMKAYDVAFSLGDGLRPGSIWDANDEAQLGELKTLGELTEIAWRHDVQVMIEGPGHVPQQLIKENMELELEWCKEAPFYTLGPLTTDIAPGYDHITSAIGAAQIGWYGCAMLCYVTPKEHLGLPNKDDVKAGIIAYKIAAHAADLAKGHPASQIRDNAMSKARFEFRWEDQFNIGLDPDTARSYHDETLPAEGAKVAHFCSMCGPHFCSMKITQDVRDFAAAQGIAEEEALKKGMETKSVEFVKTGAKVYHKV</sequence>
<dbReference type="HAMAP" id="MF_00089">
    <property type="entry name" value="ThiC"/>
    <property type="match status" value="1"/>
</dbReference>
<feature type="binding site" evidence="13">
    <location>
        <position position="339"/>
    </location>
    <ligand>
        <name>substrate</name>
    </ligand>
</feature>
<feature type="binding site" evidence="13">
    <location>
        <position position="245"/>
    </location>
    <ligand>
        <name>substrate</name>
    </ligand>
</feature>
<comment type="cofactor">
    <cofactor evidence="13">
        <name>[4Fe-4S] cluster</name>
        <dbReference type="ChEBI" id="CHEBI:49883"/>
    </cofactor>
    <text evidence="13">Binds 1 [4Fe-4S] cluster per subunit. The cluster is coordinated with 3 cysteines and an exchangeable S-adenosyl-L-methionine.</text>
</comment>
<accession>A0A272EWQ7</accession>
<keyword evidence="10 13" id="KW-0456">Lyase</keyword>
<dbReference type="GO" id="GO:0008270">
    <property type="term" value="F:zinc ion binding"/>
    <property type="evidence" value="ECO:0007669"/>
    <property type="project" value="UniProtKB-UniRule"/>
</dbReference>
<dbReference type="SFLD" id="SFLDF00407">
    <property type="entry name" value="phosphomethylpyrimidine_syntha"/>
    <property type="match status" value="1"/>
</dbReference>
<keyword evidence="4 13" id="KW-0949">S-adenosyl-L-methionine</keyword>
<dbReference type="Proteomes" id="UP000623509">
    <property type="component" value="Unassembled WGS sequence"/>
</dbReference>
<dbReference type="InterPro" id="IPR002817">
    <property type="entry name" value="ThiC/BzaA/B"/>
</dbReference>
<keyword evidence="9 13" id="KW-0411">Iron-sulfur</keyword>
<evidence type="ECO:0000313" key="15">
    <source>
        <dbReference type="EMBL" id="KAF7600071.1"/>
    </source>
</evidence>
<dbReference type="EC" id="4.1.99.17" evidence="13"/>
<dbReference type="FunFam" id="3.20.20.540:FF:000001">
    <property type="entry name" value="Phosphomethylpyrimidine synthase"/>
    <property type="match status" value="1"/>
</dbReference>
<name>A0A272EWQ7_9RHOO</name>
<organism evidence="16 17">
    <name type="scientific">Candidatus Dactylopiibacterium carminicum</name>
    <dbReference type="NCBI Taxonomy" id="857335"/>
    <lineage>
        <taxon>Bacteria</taxon>
        <taxon>Pseudomonadati</taxon>
        <taxon>Pseudomonadota</taxon>
        <taxon>Betaproteobacteria</taxon>
        <taxon>Rhodocyclales</taxon>
        <taxon>Rhodocyclaceae</taxon>
        <taxon>Candidatus Dactylopiibacterium</taxon>
    </lineage>
</organism>
<evidence type="ECO:0000256" key="12">
    <source>
        <dbReference type="ARBA" id="ARBA00061546"/>
    </source>
</evidence>
<dbReference type="PANTHER" id="PTHR30557">
    <property type="entry name" value="THIAMINE BIOSYNTHESIS PROTEIN THIC"/>
    <property type="match status" value="1"/>
</dbReference>
<evidence type="ECO:0000256" key="9">
    <source>
        <dbReference type="ARBA" id="ARBA00023014"/>
    </source>
</evidence>
<dbReference type="UniPathway" id="UPA00060"/>
<dbReference type="NCBIfam" id="NF006763">
    <property type="entry name" value="PRK09284.1"/>
    <property type="match status" value="1"/>
</dbReference>
<protein>
    <recommendedName>
        <fullName evidence="13">Phosphomethylpyrimidine synthase</fullName>
        <ecNumber evidence="13">4.1.99.17</ecNumber>
    </recommendedName>
    <alternativeName>
        <fullName evidence="13">Hydroxymethylpyrimidine phosphate synthase</fullName>
        <shortName evidence="13">HMP-P synthase</shortName>
        <shortName evidence="13">HMP-phosphate synthase</shortName>
        <shortName evidence="13">HMPP synthase</shortName>
    </alternativeName>
    <alternativeName>
        <fullName evidence="13">Thiamine biosynthesis protein ThiC</fullName>
    </alternativeName>
</protein>
<reference evidence="15 18" key="1">
    <citation type="submission" date="2016-08" db="EMBL/GenBank/DDBJ databases">
        <title>Candidatus Dactylopiibacterium carminicum genome sequence.</title>
        <authorList>
            <person name="Ramirez-Puebla S.T."/>
            <person name="Ormeno-Orrillo E."/>
            <person name="Vera-Ponce De Leon A."/>
            <person name="Luis L."/>
            <person name="Sanchez-Flores A."/>
            <person name="Monica R."/>
            <person name="Martinez-Romero E."/>
        </authorList>
    </citation>
    <scope>NUCLEOTIDE SEQUENCE [LARGE SCALE GENOMIC DNA]</scope>
    <source>
        <strain evidence="15">END1</strain>
    </source>
</reference>
<evidence type="ECO:0000256" key="1">
    <source>
        <dbReference type="ARBA" id="ARBA00003175"/>
    </source>
</evidence>
<dbReference type="Gene3D" id="6.10.250.620">
    <property type="match status" value="1"/>
</dbReference>
<evidence type="ECO:0000256" key="7">
    <source>
        <dbReference type="ARBA" id="ARBA00022977"/>
    </source>
</evidence>
<dbReference type="GO" id="GO:0009229">
    <property type="term" value="P:thiamine diphosphate biosynthetic process"/>
    <property type="evidence" value="ECO:0007669"/>
    <property type="project" value="UniProtKB-UniRule"/>
</dbReference>
<dbReference type="Proteomes" id="UP000216107">
    <property type="component" value="Unassembled WGS sequence"/>
</dbReference>
<evidence type="ECO:0000256" key="4">
    <source>
        <dbReference type="ARBA" id="ARBA00022691"/>
    </source>
</evidence>
<feature type="binding site" evidence="13">
    <location>
        <position position="595"/>
    </location>
    <ligand>
        <name>[4Fe-4S] cluster</name>
        <dbReference type="ChEBI" id="CHEBI:49883"/>
        <note>4Fe-4S-S-AdoMet</note>
    </ligand>
</feature>
<evidence type="ECO:0000313" key="16">
    <source>
        <dbReference type="EMBL" id="PAS94539.1"/>
    </source>
</evidence>
<evidence type="ECO:0000256" key="10">
    <source>
        <dbReference type="ARBA" id="ARBA00023239"/>
    </source>
</evidence>
<evidence type="ECO:0000313" key="17">
    <source>
        <dbReference type="Proteomes" id="UP000216107"/>
    </source>
</evidence>
<feature type="binding site" evidence="13">
    <location>
        <position position="443"/>
    </location>
    <ligand>
        <name>Zn(2+)</name>
        <dbReference type="ChEBI" id="CHEBI:29105"/>
    </ligand>
</feature>
<feature type="binding site" evidence="13">
    <location>
        <begin position="400"/>
        <end position="403"/>
    </location>
    <ligand>
        <name>substrate</name>
    </ligand>
</feature>
<evidence type="ECO:0000256" key="8">
    <source>
        <dbReference type="ARBA" id="ARBA00023004"/>
    </source>
</evidence>
<dbReference type="Pfam" id="PF13667">
    <property type="entry name" value="ThiC-associated"/>
    <property type="match status" value="1"/>
</dbReference>
<dbReference type="RefSeq" id="WP_095523784.1">
    <property type="nucleotide sequence ID" value="NZ_MDUX01000010.1"/>
</dbReference>
<comment type="catalytic activity">
    <reaction evidence="11 13">
        <text>5-amino-1-(5-phospho-beta-D-ribosyl)imidazole + S-adenosyl-L-methionine = 4-amino-2-methyl-5-(phosphooxymethyl)pyrimidine + CO + 5'-deoxyadenosine + formate + L-methionine + 3 H(+)</text>
        <dbReference type="Rhea" id="RHEA:24840"/>
        <dbReference type="ChEBI" id="CHEBI:15378"/>
        <dbReference type="ChEBI" id="CHEBI:15740"/>
        <dbReference type="ChEBI" id="CHEBI:17245"/>
        <dbReference type="ChEBI" id="CHEBI:17319"/>
        <dbReference type="ChEBI" id="CHEBI:57844"/>
        <dbReference type="ChEBI" id="CHEBI:58354"/>
        <dbReference type="ChEBI" id="CHEBI:59789"/>
        <dbReference type="ChEBI" id="CHEBI:137981"/>
        <dbReference type="EC" id="4.1.99.17"/>
    </reaction>
</comment>
<evidence type="ECO:0000259" key="14">
    <source>
        <dbReference type="Pfam" id="PF13667"/>
    </source>
</evidence>
<evidence type="ECO:0000256" key="5">
    <source>
        <dbReference type="ARBA" id="ARBA00022723"/>
    </source>
</evidence>
<dbReference type="InterPro" id="IPR037509">
    <property type="entry name" value="ThiC"/>
</dbReference>
<feature type="binding site" evidence="13">
    <location>
        <position position="466"/>
    </location>
    <ligand>
        <name>substrate</name>
    </ligand>
</feature>
<dbReference type="EMBL" id="NMRN01000006">
    <property type="protein sequence ID" value="PAS94539.1"/>
    <property type="molecule type" value="Genomic_DNA"/>
</dbReference>
<dbReference type="GO" id="GO:0070284">
    <property type="term" value="F:phosphomethylpyrimidine synthase activity"/>
    <property type="evidence" value="ECO:0007669"/>
    <property type="project" value="UniProtKB-EC"/>
</dbReference>
<feature type="binding site" evidence="13">
    <location>
        <position position="590"/>
    </location>
    <ligand>
        <name>[4Fe-4S] cluster</name>
        <dbReference type="ChEBI" id="CHEBI:49883"/>
        <note>4Fe-4S-S-AdoMet</note>
    </ligand>
</feature>
<comment type="subunit">
    <text evidence="13">Homodimer.</text>
</comment>
<evidence type="ECO:0000313" key="18">
    <source>
        <dbReference type="Proteomes" id="UP000623509"/>
    </source>
</evidence>
<keyword evidence="3 13" id="KW-0004">4Fe-4S</keyword>
<keyword evidence="8 13" id="KW-0408">Iron</keyword>
<keyword evidence="6 13" id="KW-0862">Zinc</keyword>
<dbReference type="Gene3D" id="3.20.20.540">
    <property type="entry name" value="Radical SAM ThiC family, central domain"/>
    <property type="match status" value="1"/>
</dbReference>
<feature type="binding site" evidence="13">
    <location>
        <position position="507"/>
    </location>
    <ligand>
        <name>Zn(2+)</name>
        <dbReference type="ChEBI" id="CHEBI:29105"/>
    </ligand>
</feature>
<proteinExistence type="inferred from homology"/>
<feature type="domain" description="ThiC-associated" evidence="14">
    <location>
        <begin position="24"/>
        <end position="101"/>
    </location>
</feature>
<feature type="binding site" evidence="13">
    <location>
        <begin position="359"/>
        <end position="361"/>
    </location>
    <ligand>
        <name>substrate</name>
    </ligand>
</feature>
<comment type="pathway">
    <text evidence="2 13">Cofactor biosynthesis; thiamine diphosphate biosynthesis.</text>
</comment>
<dbReference type="InterPro" id="IPR038521">
    <property type="entry name" value="ThiC/Bza_core_dom"/>
</dbReference>
<feature type="binding site" evidence="13">
    <location>
        <position position="587"/>
    </location>
    <ligand>
        <name>[4Fe-4S] cluster</name>
        <dbReference type="ChEBI" id="CHEBI:49883"/>
        <note>4Fe-4S-S-AdoMet</note>
    </ligand>
</feature>
<dbReference type="SFLD" id="SFLDS00113">
    <property type="entry name" value="Radical_SAM_Phosphomethylpyrim"/>
    <property type="match status" value="1"/>
</dbReference>
<feature type="binding site" evidence="13">
    <location>
        <position position="303"/>
    </location>
    <ligand>
        <name>substrate</name>
    </ligand>
</feature>
<evidence type="ECO:0000256" key="3">
    <source>
        <dbReference type="ARBA" id="ARBA00022485"/>
    </source>
</evidence>
<comment type="function">
    <text evidence="1 13">Catalyzes the synthesis of the hydroxymethylpyrimidine phosphate (HMP-P) moiety of thiamine from aminoimidazole ribotide (AIR) in a radical S-adenosyl-L-methionine (SAM)-dependent reaction.</text>
</comment>
<dbReference type="NCBIfam" id="TIGR00190">
    <property type="entry name" value="thiC"/>
    <property type="match status" value="1"/>
</dbReference>
<dbReference type="SFLD" id="SFLDG01114">
    <property type="entry name" value="phosphomethylpyrimidine_syntha"/>
    <property type="match status" value="1"/>
</dbReference>
<keyword evidence="7 13" id="KW-0784">Thiamine biosynthesis</keyword>
<dbReference type="AlphaFoldDB" id="A0A272EWQ7"/>
<dbReference type="OrthoDB" id="9805897at2"/>
<feature type="binding site" evidence="13">
    <location>
        <position position="274"/>
    </location>
    <ligand>
        <name>substrate</name>
    </ligand>
</feature>
<evidence type="ECO:0000256" key="13">
    <source>
        <dbReference type="HAMAP-Rule" id="MF_00089"/>
    </source>
</evidence>
<dbReference type="NCBIfam" id="NF009895">
    <property type="entry name" value="PRK13352.1"/>
    <property type="match status" value="1"/>
</dbReference>
<dbReference type="PANTHER" id="PTHR30557:SF1">
    <property type="entry name" value="PHOSPHOMETHYLPYRIMIDINE SYNTHASE, CHLOROPLASTIC"/>
    <property type="match status" value="1"/>
</dbReference>